<dbReference type="SUPFAM" id="SSF53474">
    <property type="entry name" value="alpha/beta-Hydrolases"/>
    <property type="match status" value="1"/>
</dbReference>
<dbReference type="Proteomes" id="UP000249061">
    <property type="component" value="Unassembled WGS sequence"/>
</dbReference>
<proteinExistence type="predicted"/>
<organism evidence="1 2">
    <name type="scientific">Archangium gephyra</name>
    <dbReference type="NCBI Taxonomy" id="48"/>
    <lineage>
        <taxon>Bacteria</taxon>
        <taxon>Pseudomonadati</taxon>
        <taxon>Myxococcota</taxon>
        <taxon>Myxococcia</taxon>
        <taxon>Myxococcales</taxon>
        <taxon>Cystobacterineae</taxon>
        <taxon>Archangiaceae</taxon>
        <taxon>Archangium</taxon>
    </lineage>
</organism>
<dbReference type="Pfam" id="PF00756">
    <property type="entry name" value="Esterase"/>
    <property type="match status" value="1"/>
</dbReference>
<evidence type="ECO:0000313" key="2">
    <source>
        <dbReference type="Proteomes" id="UP000249061"/>
    </source>
</evidence>
<sequence length="350" mass="38789">MLETLIEVIYPAGKGSIGLRGNSAPLSWEETRQPDAVKGDANLFRLLVPEGELLELKIARGDDWSTGHNYMVHAGDHLHLEPTFDQRAARIEAGVIIDGLTCDVLLPPGYDEHPHKRYAVIYALDAQSLWAASTDPFGVWELDTTVTELAHLAAIDDLIVVGIHTAEGRLEMLSPVPDAQYGGGQGPAFLERVVTKVMPEIDAKFRTRRERESTGILGSSMGGLFAFFAAWTRPDVFGKAACLSSSFWWANRWAVKQVTHSALPSPRPLLYLDSGAARSELDERHRDGYHHTRSMLRALTRAGFDVGSEVHRLVFPGHTHNAASWASRIALPLQLLFPRSPMPFDEQRWA</sequence>
<evidence type="ECO:0000313" key="1">
    <source>
        <dbReference type="EMBL" id="PZR07530.1"/>
    </source>
</evidence>
<dbReference type="PANTHER" id="PTHR48098:SF6">
    <property type="entry name" value="FERRI-BACILLIBACTIN ESTERASE BESA"/>
    <property type="match status" value="1"/>
</dbReference>
<name>A0A2W5SWZ2_9BACT</name>
<reference evidence="1 2" key="1">
    <citation type="submission" date="2017-08" db="EMBL/GenBank/DDBJ databases">
        <title>Infants hospitalized years apart are colonized by the same room-sourced microbial strains.</title>
        <authorList>
            <person name="Brooks B."/>
            <person name="Olm M.R."/>
            <person name="Firek B.A."/>
            <person name="Baker R."/>
            <person name="Thomas B.C."/>
            <person name="Morowitz M.J."/>
            <person name="Banfield J.F."/>
        </authorList>
    </citation>
    <scope>NUCLEOTIDE SEQUENCE [LARGE SCALE GENOMIC DNA]</scope>
    <source>
        <strain evidence="1">S2_003_000_R2_14</strain>
    </source>
</reference>
<dbReference type="PANTHER" id="PTHR48098">
    <property type="entry name" value="ENTEROCHELIN ESTERASE-RELATED"/>
    <property type="match status" value="1"/>
</dbReference>
<dbReference type="InterPro" id="IPR000801">
    <property type="entry name" value="Esterase-like"/>
</dbReference>
<protein>
    <recommendedName>
        <fullName evidence="3">Esterase</fullName>
    </recommendedName>
</protein>
<accession>A0A2W5SWZ2</accession>
<dbReference type="Gene3D" id="3.40.50.1820">
    <property type="entry name" value="alpha/beta hydrolase"/>
    <property type="match status" value="1"/>
</dbReference>
<dbReference type="AlphaFoldDB" id="A0A2W5SWZ2"/>
<dbReference type="InterPro" id="IPR029058">
    <property type="entry name" value="AB_hydrolase_fold"/>
</dbReference>
<evidence type="ECO:0008006" key="3">
    <source>
        <dbReference type="Google" id="ProtNLM"/>
    </source>
</evidence>
<dbReference type="InterPro" id="IPR050583">
    <property type="entry name" value="Mycobacterial_A85_antigen"/>
</dbReference>
<dbReference type="EMBL" id="QFQP01000030">
    <property type="protein sequence ID" value="PZR07530.1"/>
    <property type="molecule type" value="Genomic_DNA"/>
</dbReference>
<gene>
    <name evidence="1" type="ORF">DI536_27030</name>
</gene>
<comment type="caution">
    <text evidence="1">The sequence shown here is derived from an EMBL/GenBank/DDBJ whole genome shotgun (WGS) entry which is preliminary data.</text>
</comment>